<evidence type="ECO:0000313" key="1">
    <source>
        <dbReference type="EMBL" id="KAI7990776.1"/>
    </source>
</evidence>
<name>A0ACC0FPS3_9ERIC</name>
<dbReference type="EMBL" id="CM045770">
    <property type="protein sequence ID" value="KAI7990776.1"/>
    <property type="molecule type" value="Genomic_DNA"/>
</dbReference>
<reference evidence="1 2" key="1">
    <citation type="journal article" date="2022" name="Plant J.">
        <title>Chromosome-level genome of Camellia lanceoleosa provides a valuable resource for understanding genome evolution and self-incompatibility.</title>
        <authorList>
            <person name="Gong W."/>
            <person name="Xiao S."/>
            <person name="Wang L."/>
            <person name="Liao Z."/>
            <person name="Chang Y."/>
            <person name="Mo W."/>
            <person name="Hu G."/>
            <person name="Li W."/>
            <person name="Zhao G."/>
            <person name="Zhu H."/>
            <person name="Hu X."/>
            <person name="Ji K."/>
            <person name="Xiang X."/>
            <person name="Song Q."/>
            <person name="Yuan D."/>
            <person name="Jin S."/>
            <person name="Zhang L."/>
        </authorList>
    </citation>
    <scope>NUCLEOTIDE SEQUENCE [LARGE SCALE GENOMIC DNA]</scope>
    <source>
        <strain evidence="1">SQ_2022a</strain>
    </source>
</reference>
<accession>A0ACC0FPS3</accession>
<organism evidence="1 2">
    <name type="scientific">Camellia lanceoleosa</name>
    <dbReference type="NCBI Taxonomy" id="1840588"/>
    <lineage>
        <taxon>Eukaryota</taxon>
        <taxon>Viridiplantae</taxon>
        <taxon>Streptophyta</taxon>
        <taxon>Embryophyta</taxon>
        <taxon>Tracheophyta</taxon>
        <taxon>Spermatophyta</taxon>
        <taxon>Magnoliopsida</taxon>
        <taxon>eudicotyledons</taxon>
        <taxon>Gunneridae</taxon>
        <taxon>Pentapetalae</taxon>
        <taxon>asterids</taxon>
        <taxon>Ericales</taxon>
        <taxon>Theaceae</taxon>
        <taxon>Camellia</taxon>
    </lineage>
</organism>
<comment type="caution">
    <text evidence="1">The sequence shown here is derived from an EMBL/GenBank/DDBJ whole genome shotgun (WGS) entry which is preliminary data.</text>
</comment>
<evidence type="ECO:0000313" key="2">
    <source>
        <dbReference type="Proteomes" id="UP001060215"/>
    </source>
</evidence>
<sequence length="237" mass="26311">MDWNPFLFMDQRPICLVLTVFSFSLIGSLSLTYGYDPLDPNGNITIKWDVMQMNEDTQDVRVVLFNYQMYRHIEPPGWRLSWTWQGDEQLPHCCEKKPVIIDLMPGASYNKQVANCCKGGVLSSITHGLSLFGTAFQMNVGASTTSTNISMPGNFTMELVGYTCGDPVEVAPSKFIEDNGQRQIQALGKSTSIHTKLSQFRASPTPTCCVSLSAFYNETIVSCPLCSCCCQGQPETK</sequence>
<keyword evidence="2" id="KW-1185">Reference proteome</keyword>
<proteinExistence type="predicted"/>
<dbReference type="Proteomes" id="UP001060215">
    <property type="component" value="Chromosome 13"/>
</dbReference>
<gene>
    <name evidence="1" type="ORF">LOK49_LG12G03082</name>
</gene>
<protein>
    <submittedName>
        <fullName evidence="1">COBRA-like protein 3</fullName>
    </submittedName>
</protein>